<dbReference type="OMA" id="HKQSATQ"/>
<accession>A0A8S1P170</accession>
<keyword evidence="1" id="KW-0812">Transmembrane</keyword>
<reference evidence="2" key="1">
    <citation type="submission" date="2021-01" db="EMBL/GenBank/DDBJ databases">
        <authorList>
            <consortium name="Genoscope - CEA"/>
            <person name="William W."/>
        </authorList>
    </citation>
    <scope>NUCLEOTIDE SEQUENCE</scope>
</reference>
<feature type="transmembrane region" description="Helical" evidence="1">
    <location>
        <begin position="217"/>
        <end position="239"/>
    </location>
</feature>
<dbReference type="EMBL" id="CAJJDM010000098">
    <property type="protein sequence ID" value="CAD8094134.1"/>
    <property type="molecule type" value="Genomic_DNA"/>
</dbReference>
<organism evidence="2 3">
    <name type="scientific">Paramecium primaurelia</name>
    <dbReference type="NCBI Taxonomy" id="5886"/>
    <lineage>
        <taxon>Eukaryota</taxon>
        <taxon>Sar</taxon>
        <taxon>Alveolata</taxon>
        <taxon>Ciliophora</taxon>
        <taxon>Intramacronucleata</taxon>
        <taxon>Oligohymenophorea</taxon>
        <taxon>Peniculida</taxon>
        <taxon>Parameciidae</taxon>
        <taxon>Paramecium</taxon>
    </lineage>
</organism>
<keyword evidence="3" id="KW-1185">Reference proteome</keyword>
<keyword evidence="1" id="KW-1133">Transmembrane helix</keyword>
<dbReference type="AlphaFoldDB" id="A0A8S1P170"/>
<dbReference type="Proteomes" id="UP000688137">
    <property type="component" value="Unassembled WGS sequence"/>
</dbReference>
<comment type="caution">
    <text evidence="2">The sequence shown here is derived from an EMBL/GenBank/DDBJ whole genome shotgun (WGS) entry which is preliminary data.</text>
</comment>
<protein>
    <submittedName>
        <fullName evidence="2">Uncharacterized protein</fullName>
    </submittedName>
</protein>
<proteinExistence type="predicted"/>
<evidence type="ECO:0000313" key="2">
    <source>
        <dbReference type="EMBL" id="CAD8094134.1"/>
    </source>
</evidence>
<gene>
    <name evidence="2" type="ORF">PPRIM_AZ9-3.1.T0950017</name>
</gene>
<evidence type="ECO:0000313" key="3">
    <source>
        <dbReference type="Proteomes" id="UP000688137"/>
    </source>
</evidence>
<evidence type="ECO:0000256" key="1">
    <source>
        <dbReference type="SAM" id="Phobius"/>
    </source>
</evidence>
<keyword evidence="1" id="KW-0472">Membrane</keyword>
<sequence length="260" mass="29232">MEYQLLNKWLNDNKQYANDYTHYYSNKIIEESIKDKIKTITIVVVTDNSSSYIFALTFAISDNHSNKLTDTKVIAALNRYGSWKALNTLAANKQSVVLAFVHNSKVVVGVYHISDNAVQAIKGSFSFTIAGTSKLEPIDFPLYLQDSTLISSKANKGLNQYEIRQDISLNFGESAKLENQTLTITFSNDYRTVSKQIKLNIKPDDDGDDDGGSSSKAWWITLIVAGSLLILGLIGFLFYKKRNYQDEDQDDQESGLMHVN</sequence>
<name>A0A8S1P170_PARPR</name>